<feature type="chain" id="PRO_5032677771" description="Secreted protein" evidence="1">
    <location>
        <begin position="19"/>
        <end position="74"/>
    </location>
</feature>
<keyword evidence="1" id="KW-0732">Signal</keyword>
<evidence type="ECO:0000313" key="2">
    <source>
        <dbReference type="EMBL" id="KAF9662378.1"/>
    </source>
</evidence>
<comment type="caution">
    <text evidence="2">The sequence shown here is derived from an EMBL/GenBank/DDBJ whole genome shotgun (WGS) entry which is preliminary data.</text>
</comment>
<keyword evidence="3" id="KW-1185">Reference proteome</keyword>
<protein>
    <recommendedName>
        <fullName evidence="4">Secreted protein</fullName>
    </recommendedName>
</protein>
<reference evidence="2 3" key="1">
    <citation type="submission" date="2020-10" db="EMBL/GenBank/DDBJ databases">
        <title>Plant Genome Project.</title>
        <authorList>
            <person name="Zhang R.-G."/>
        </authorList>
    </citation>
    <scope>NUCLEOTIDE SEQUENCE [LARGE SCALE GENOMIC DNA]</scope>
    <source>
        <strain evidence="2">FAFU-HL-1</strain>
        <tissue evidence="2">Leaf</tissue>
    </source>
</reference>
<dbReference type="EMBL" id="JADGMS010000018">
    <property type="protein sequence ID" value="KAF9662378.1"/>
    <property type="molecule type" value="Genomic_DNA"/>
</dbReference>
<proteinExistence type="predicted"/>
<evidence type="ECO:0000256" key="1">
    <source>
        <dbReference type="SAM" id="SignalP"/>
    </source>
</evidence>
<gene>
    <name evidence="2" type="ORF">SADUNF_Sadunf18G0047000</name>
</gene>
<dbReference type="AlphaFoldDB" id="A0A835MM18"/>
<dbReference type="Proteomes" id="UP000657918">
    <property type="component" value="Unassembled WGS sequence"/>
</dbReference>
<accession>A0A835MM18</accession>
<evidence type="ECO:0000313" key="3">
    <source>
        <dbReference type="Proteomes" id="UP000657918"/>
    </source>
</evidence>
<evidence type="ECO:0008006" key="4">
    <source>
        <dbReference type="Google" id="ProtNLM"/>
    </source>
</evidence>
<name>A0A835MM18_9ROSI</name>
<sequence length="74" mass="8009">MACRPSLVLATLAGQVLSAKITPAMSFYQPEKRESVWSYSPQFAKSHSALVGCKISKALISVAIDLMVLCLTHL</sequence>
<feature type="signal peptide" evidence="1">
    <location>
        <begin position="1"/>
        <end position="18"/>
    </location>
</feature>
<organism evidence="2 3">
    <name type="scientific">Salix dunnii</name>
    <dbReference type="NCBI Taxonomy" id="1413687"/>
    <lineage>
        <taxon>Eukaryota</taxon>
        <taxon>Viridiplantae</taxon>
        <taxon>Streptophyta</taxon>
        <taxon>Embryophyta</taxon>
        <taxon>Tracheophyta</taxon>
        <taxon>Spermatophyta</taxon>
        <taxon>Magnoliopsida</taxon>
        <taxon>eudicotyledons</taxon>
        <taxon>Gunneridae</taxon>
        <taxon>Pentapetalae</taxon>
        <taxon>rosids</taxon>
        <taxon>fabids</taxon>
        <taxon>Malpighiales</taxon>
        <taxon>Salicaceae</taxon>
        <taxon>Saliceae</taxon>
        <taxon>Salix</taxon>
    </lineage>
</organism>